<dbReference type="EnsemblMetazoa" id="Aqu2.1.15389_001">
    <property type="protein sequence ID" value="Aqu2.1.15389_001"/>
    <property type="gene ID" value="Aqu2.1.15389"/>
</dbReference>
<name>A0A1X7TKG8_AMPQE</name>
<protein>
    <recommendedName>
        <fullName evidence="1">Reverse transcriptase domain-containing protein</fullName>
    </recommendedName>
</protein>
<evidence type="ECO:0000259" key="1">
    <source>
        <dbReference type="PROSITE" id="PS50878"/>
    </source>
</evidence>
<dbReference type="SUPFAM" id="SSF56672">
    <property type="entry name" value="DNA/RNA polymerases"/>
    <property type="match status" value="1"/>
</dbReference>
<dbReference type="eggNOG" id="KOG0885">
    <property type="taxonomic scope" value="Eukaryota"/>
</dbReference>
<dbReference type="PANTHER" id="PTHR48462:SF1">
    <property type="entry name" value="PROTEIN, PUTATIVE-RELATED"/>
    <property type="match status" value="1"/>
</dbReference>
<dbReference type="PANTHER" id="PTHR48462">
    <property type="entry name" value="PROTEIN, PUTATIVE-RELATED"/>
    <property type="match status" value="1"/>
</dbReference>
<dbReference type="InterPro" id="IPR000477">
    <property type="entry name" value="RT_dom"/>
</dbReference>
<sequence>MSSIYITEPPTKGKVVNPAAAAVLVTTGPSPQVLLKTTLGDIDIELWSKEAPLACHSAPGSSGLRSNHLKEAVCCPSPCRAQSTLASLARVVTLLGSGSCPPSVIPHLCGASLLACRKKSGGVRPIAVGEVLRRLVSKCFSSSVKSHAASILSPHQVGVGIPNGAEAIVHSIKLLLSESSIPPGSKFCLSLDFSNAFNTIDRSVLFKEIRSRIPSLSRWLECCYGDQPRLLFGDYTILSCCGVQQGDPLGPLAFSILLLPLIERIKAEVPELLLHAWYLDDGILCGSPTALLKALDIIDEVGPSLGLSLNQSKCLIFAPPASLPSSVPLPDNIPFTSDGFVVLGAPVGPPNFCVSVIRMRIEKIFFAIEPLSLLEDAHSEYVLLRSCLSLPKLQCVLRSTSPEVLLSIIGTFDEHIALCLSNLIGGGLSPWSLLKATLPVRLGGIGLRQASLHAPAIFLASVSACSPLILSLSGLE</sequence>
<dbReference type="STRING" id="400682.A0A1X7TKG8"/>
<dbReference type="InterPro" id="IPR043502">
    <property type="entry name" value="DNA/RNA_pol_sf"/>
</dbReference>
<dbReference type="PROSITE" id="PS50878">
    <property type="entry name" value="RT_POL"/>
    <property type="match status" value="1"/>
</dbReference>
<accession>A0A1X7TKG8</accession>
<proteinExistence type="predicted"/>
<reference evidence="2" key="1">
    <citation type="submission" date="2017-05" db="UniProtKB">
        <authorList>
            <consortium name="EnsemblMetazoa"/>
        </authorList>
    </citation>
    <scope>IDENTIFICATION</scope>
</reference>
<dbReference type="InParanoid" id="A0A1X7TKG8"/>
<dbReference type="AlphaFoldDB" id="A0A1X7TKG8"/>
<feature type="domain" description="Reverse transcriptase" evidence="1">
    <location>
        <begin position="97"/>
        <end position="342"/>
    </location>
</feature>
<dbReference type="OrthoDB" id="2016582at2759"/>
<evidence type="ECO:0000313" key="2">
    <source>
        <dbReference type="EnsemblMetazoa" id="Aqu2.1.15389_001"/>
    </source>
</evidence>
<dbReference type="Pfam" id="PF00078">
    <property type="entry name" value="RVT_1"/>
    <property type="match status" value="1"/>
</dbReference>
<organism evidence="2">
    <name type="scientific">Amphimedon queenslandica</name>
    <name type="common">Sponge</name>
    <dbReference type="NCBI Taxonomy" id="400682"/>
    <lineage>
        <taxon>Eukaryota</taxon>
        <taxon>Metazoa</taxon>
        <taxon>Porifera</taxon>
        <taxon>Demospongiae</taxon>
        <taxon>Heteroscleromorpha</taxon>
        <taxon>Haplosclerida</taxon>
        <taxon>Niphatidae</taxon>
        <taxon>Amphimedon</taxon>
    </lineage>
</organism>